<organism evidence="2">
    <name type="scientific">Fagus sylvatica</name>
    <name type="common">Beechnut</name>
    <dbReference type="NCBI Taxonomy" id="28930"/>
    <lineage>
        <taxon>Eukaryota</taxon>
        <taxon>Viridiplantae</taxon>
        <taxon>Streptophyta</taxon>
        <taxon>Embryophyta</taxon>
        <taxon>Tracheophyta</taxon>
        <taxon>Spermatophyta</taxon>
        <taxon>Magnoliopsida</taxon>
        <taxon>eudicotyledons</taxon>
        <taxon>Gunneridae</taxon>
        <taxon>Pentapetalae</taxon>
        <taxon>rosids</taxon>
        <taxon>fabids</taxon>
        <taxon>Fagales</taxon>
        <taxon>Fagaceae</taxon>
        <taxon>Fagus</taxon>
    </lineage>
</organism>
<reference evidence="2" key="1">
    <citation type="submission" date="2018-02" db="EMBL/GenBank/DDBJ databases">
        <authorList>
            <person name="Cohen D.B."/>
            <person name="Kent A.D."/>
        </authorList>
    </citation>
    <scope>NUCLEOTIDE SEQUENCE</scope>
</reference>
<feature type="transmembrane region" description="Helical" evidence="1">
    <location>
        <begin position="125"/>
        <end position="147"/>
    </location>
</feature>
<gene>
    <name evidence="2" type="ORF">FSB_LOCUS48480</name>
</gene>
<dbReference type="EMBL" id="OIVN01005045">
    <property type="protein sequence ID" value="SPD20598.1"/>
    <property type="molecule type" value="Genomic_DNA"/>
</dbReference>
<dbReference type="PANTHER" id="PTHR35322:SF2">
    <property type="entry name" value="PROTEIN CPR-5"/>
    <property type="match status" value="1"/>
</dbReference>
<evidence type="ECO:0000256" key="1">
    <source>
        <dbReference type="SAM" id="Phobius"/>
    </source>
</evidence>
<name>A0A2N9I856_FAGSY</name>
<dbReference type="GO" id="GO:0010150">
    <property type="term" value="P:leaf senescence"/>
    <property type="evidence" value="ECO:0007669"/>
    <property type="project" value="InterPro"/>
</dbReference>
<dbReference type="AlphaFoldDB" id="A0A2N9I856"/>
<evidence type="ECO:0000313" key="2">
    <source>
        <dbReference type="EMBL" id="SPD20598.1"/>
    </source>
</evidence>
<feature type="transmembrane region" description="Helical" evidence="1">
    <location>
        <begin position="17"/>
        <end position="36"/>
    </location>
</feature>
<dbReference type="GO" id="GO:0010090">
    <property type="term" value="P:trichome morphogenesis"/>
    <property type="evidence" value="ECO:0007669"/>
    <property type="project" value="InterPro"/>
</dbReference>
<keyword evidence="1" id="KW-1133">Transmembrane helix</keyword>
<accession>A0A2N9I856</accession>
<protein>
    <submittedName>
        <fullName evidence="2">Uncharacterized protein</fullName>
    </submittedName>
</protein>
<proteinExistence type="predicted"/>
<sequence length="176" mass="20017">MASFNSGLHVLWCQVQVASRMLAGFLMIIVIACLLLQRSTTTKQIMPVTFMLLLLGVACGFAGKLCVDTFGGSGYHWLLYWEILCLLHFFFNVCTSTLYSILYGPVNLSQGTKGQAIFPYWIRRFLFYTILLVVLPLLCGLVPFASLGEWKDHLLLKITDYLFTVDKLSWEQQDEL</sequence>
<dbReference type="InterPro" id="IPR044708">
    <property type="entry name" value="CPR5"/>
</dbReference>
<dbReference type="PANTHER" id="PTHR35322">
    <property type="entry name" value="PROTEIN CPR-5"/>
    <property type="match status" value="1"/>
</dbReference>
<keyword evidence="1" id="KW-0812">Transmembrane</keyword>
<feature type="transmembrane region" description="Helical" evidence="1">
    <location>
        <begin position="48"/>
        <end position="67"/>
    </location>
</feature>
<dbReference type="GO" id="GO:0006952">
    <property type="term" value="P:defense response"/>
    <property type="evidence" value="ECO:0007669"/>
    <property type="project" value="InterPro"/>
</dbReference>
<keyword evidence="1" id="KW-0472">Membrane</keyword>
<feature type="transmembrane region" description="Helical" evidence="1">
    <location>
        <begin position="79"/>
        <end position="104"/>
    </location>
</feature>